<dbReference type="GO" id="GO:0031460">
    <property type="term" value="P:glycine betaine transport"/>
    <property type="evidence" value="ECO:0007669"/>
    <property type="project" value="InterPro"/>
</dbReference>
<evidence type="ECO:0000256" key="4">
    <source>
        <dbReference type="ARBA" id="ARBA00022840"/>
    </source>
</evidence>
<evidence type="ECO:0000256" key="3">
    <source>
        <dbReference type="ARBA" id="ARBA00022741"/>
    </source>
</evidence>
<dbReference type="InterPro" id="IPR003593">
    <property type="entry name" value="AAA+_ATPase"/>
</dbReference>
<keyword evidence="10" id="KW-1185">Reference proteome</keyword>
<comment type="subunit">
    <text evidence="7">The complex is probably composed of two ATP-binding proteins, two transmembrane proteins and a solute-binding protein.</text>
</comment>
<accession>A0A1P8MX33</accession>
<dbReference type="PANTHER" id="PTHR43869:SF1">
    <property type="entry name" value="GLYCINE BETAINE_PROLINE BETAINE TRANSPORT SYSTEM ATP-BINDING PROTEIN PROV"/>
    <property type="match status" value="1"/>
</dbReference>
<dbReference type="PANTHER" id="PTHR43869">
    <property type="entry name" value="GLYCINE BETAINE/PROLINE BETAINE TRANSPORT SYSTEM ATP-BINDING PROTEIN PROV"/>
    <property type="match status" value="1"/>
</dbReference>
<evidence type="ECO:0000259" key="8">
    <source>
        <dbReference type="PROSITE" id="PS50893"/>
    </source>
</evidence>
<gene>
    <name evidence="9" type="ORF">BWR18_13280</name>
</gene>
<dbReference type="SUPFAM" id="SSF52540">
    <property type="entry name" value="P-loop containing nucleoside triphosphate hydrolases"/>
    <property type="match status" value="1"/>
</dbReference>
<dbReference type="GO" id="GO:0016887">
    <property type="term" value="F:ATP hydrolysis activity"/>
    <property type="evidence" value="ECO:0007669"/>
    <property type="project" value="UniProtKB-UniRule"/>
</dbReference>
<dbReference type="InterPro" id="IPR017871">
    <property type="entry name" value="ABC_transporter-like_CS"/>
</dbReference>
<keyword evidence="7" id="KW-0472">Membrane</keyword>
<dbReference type="PROSITE" id="PS00211">
    <property type="entry name" value="ABC_TRANSPORTER_1"/>
    <property type="match status" value="1"/>
</dbReference>
<comment type="subunit">
    <text evidence="6">The complex is probably composed of two ATP-binding proteins (TmoW), two transmembrane proteins (TmoV) and a solute-binding protein (TmoX).</text>
</comment>
<reference evidence="9 10" key="1">
    <citation type="submission" date="2017-01" db="EMBL/GenBank/DDBJ databases">
        <title>Complete genome of Tateyamaria omphalii DOK1-4 isolated from seawater in Dokdo.</title>
        <authorList>
            <person name="Kim J.H."/>
            <person name="Chi W.-J."/>
        </authorList>
    </citation>
    <scope>NUCLEOTIDE SEQUENCE [LARGE SCALE GENOMIC DNA]</scope>
    <source>
        <strain evidence="9 10">DOK1-4</strain>
    </source>
</reference>
<feature type="domain" description="ABC transporter" evidence="8">
    <location>
        <begin position="30"/>
        <end position="271"/>
    </location>
</feature>
<evidence type="ECO:0000256" key="6">
    <source>
        <dbReference type="ARBA" id="ARBA00061968"/>
    </source>
</evidence>
<evidence type="ECO:0000256" key="2">
    <source>
        <dbReference type="ARBA" id="ARBA00022448"/>
    </source>
</evidence>
<keyword evidence="2 7" id="KW-0813">Transport</keyword>
<evidence type="ECO:0000313" key="9">
    <source>
        <dbReference type="EMBL" id="APX12542.1"/>
    </source>
</evidence>
<protein>
    <recommendedName>
        <fullName evidence="7">Quaternary amine transport ATP-binding protein</fullName>
        <ecNumber evidence="7">7.6.2.9</ecNumber>
    </recommendedName>
</protein>
<comment type="catalytic activity">
    <reaction evidence="5">
        <text>a quaternary ammonium(out) + ATP + H2O = a quaternary ammonium(in) + ADP + phosphate + H(+)</text>
        <dbReference type="Rhea" id="RHEA:11036"/>
        <dbReference type="ChEBI" id="CHEBI:15377"/>
        <dbReference type="ChEBI" id="CHEBI:15378"/>
        <dbReference type="ChEBI" id="CHEBI:30616"/>
        <dbReference type="ChEBI" id="CHEBI:35267"/>
        <dbReference type="ChEBI" id="CHEBI:43474"/>
        <dbReference type="ChEBI" id="CHEBI:456216"/>
        <dbReference type="EC" id="7.6.2.9"/>
    </reaction>
    <physiologicalReaction direction="left-to-right" evidence="5">
        <dbReference type="Rhea" id="RHEA:11037"/>
    </physiologicalReaction>
</comment>
<comment type="similarity">
    <text evidence="1 7">Belongs to the ABC transporter superfamily.</text>
</comment>
<keyword evidence="7" id="KW-1003">Cell membrane</keyword>
<proteinExistence type="inferred from homology"/>
<dbReference type="Proteomes" id="UP000186336">
    <property type="component" value="Chromosome"/>
</dbReference>
<dbReference type="InterPro" id="IPR027417">
    <property type="entry name" value="P-loop_NTPase"/>
</dbReference>
<dbReference type="STRING" id="299262.BWR18_13280"/>
<dbReference type="RefSeq" id="WP_076628902.1">
    <property type="nucleotide sequence ID" value="NZ_CP019312.1"/>
</dbReference>
<dbReference type="Gene3D" id="3.40.50.300">
    <property type="entry name" value="P-loop containing nucleotide triphosphate hydrolases"/>
    <property type="match status" value="1"/>
</dbReference>
<dbReference type="FunFam" id="3.40.50.300:FF:000201">
    <property type="entry name" value="Glycine betaine/L-proline ABC transporter ATP-binding protein"/>
    <property type="match status" value="1"/>
</dbReference>
<keyword evidence="3 7" id="KW-0547">Nucleotide-binding</keyword>
<dbReference type="CDD" id="cd03294">
    <property type="entry name" value="ABC_Pro_Gly_Betaine"/>
    <property type="match status" value="1"/>
</dbReference>
<dbReference type="NCBIfam" id="TIGR01186">
    <property type="entry name" value="proV"/>
    <property type="match status" value="1"/>
</dbReference>
<dbReference type="Pfam" id="PF00005">
    <property type="entry name" value="ABC_tran"/>
    <property type="match status" value="1"/>
</dbReference>
<dbReference type="EC" id="7.6.2.9" evidence="7"/>
<dbReference type="InterPro" id="IPR005892">
    <property type="entry name" value="Gly-betaine_transp_ATP-bd"/>
</dbReference>
<dbReference type="SMART" id="SM00382">
    <property type="entry name" value="AAA"/>
    <property type="match status" value="1"/>
</dbReference>
<dbReference type="GO" id="GO:0006865">
    <property type="term" value="P:amino acid transport"/>
    <property type="evidence" value="ECO:0007669"/>
    <property type="project" value="UniProtKB-UniRule"/>
</dbReference>
<evidence type="ECO:0000256" key="1">
    <source>
        <dbReference type="ARBA" id="ARBA00005417"/>
    </source>
</evidence>
<dbReference type="PROSITE" id="PS50893">
    <property type="entry name" value="ABC_TRANSPORTER_2"/>
    <property type="match status" value="1"/>
</dbReference>
<dbReference type="GO" id="GO:0006970">
    <property type="term" value="P:response to osmotic stress"/>
    <property type="evidence" value="ECO:0007669"/>
    <property type="project" value="UniProtKB-ARBA"/>
</dbReference>
<evidence type="ECO:0000313" key="10">
    <source>
        <dbReference type="Proteomes" id="UP000186336"/>
    </source>
</evidence>
<comment type="subcellular location">
    <subcellularLocation>
        <location evidence="7">Cell inner membrane</location>
        <topology evidence="7">Peripheral membrane protein</topology>
    </subcellularLocation>
</comment>
<keyword evidence="4 7" id="KW-0067">ATP-binding</keyword>
<organism evidence="9 10">
    <name type="scientific">Tateyamaria omphalii</name>
    <dbReference type="NCBI Taxonomy" id="299262"/>
    <lineage>
        <taxon>Bacteria</taxon>
        <taxon>Pseudomonadati</taxon>
        <taxon>Pseudomonadota</taxon>
        <taxon>Alphaproteobacteria</taxon>
        <taxon>Rhodobacterales</taxon>
        <taxon>Roseobacteraceae</taxon>
        <taxon>Tateyamaria</taxon>
    </lineage>
</organism>
<dbReference type="EMBL" id="CP019312">
    <property type="protein sequence ID" value="APX12542.1"/>
    <property type="molecule type" value="Genomic_DNA"/>
</dbReference>
<dbReference type="AlphaFoldDB" id="A0A1P8MX33"/>
<evidence type="ECO:0000256" key="5">
    <source>
        <dbReference type="ARBA" id="ARBA00051811"/>
    </source>
</evidence>
<dbReference type="GO" id="GO:0005886">
    <property type="term" value="C:plasma membrane"/>
    <property type="evidence" value="ECO:0007669"/>
    <property type="project" value="UniProtKB-SubCell"/>
</dbReference>
<name>A0A1P8MX33_9RHOB</name>
<dbReference type="InterPro" id="IPR003439">
    <property type="entry name" value="ABC_transporter-like_ATP-bd"/>
</dbReference>
<dbReference type="InterPro" id="IPR051921">
    <property type="entry name" value="ABC_osmolyte_uptake_ATP-bind"/>
</dbReference>
<sequence length="352" mass="38219">MTEHSEDGVVVTRNVWKIFGSRADEAMAAVRRDNLSKAEVLEEFGAVVGVKDVSISVGEGEIFCIMGLSGSGKSTLVRHINRLIEPTGGDILINGANVGQLNAEELRAMRADKIGMVFQNMALLPHRTVRDNVALSLELRNVDAYTRAQVADRVIELVSLQGYGDRLPSELSGGMQQRVGLARAMAADPDILLMDEPFSALDPLIRRVLQDEFLELSKSMNKTTLFITHDLDEAIRMGSRIAIMKDGEIVQVGTPEDIVTQPADDYVADFVAGISKLKLLYAHTVMEPLEAYEQRKGPVAQAEAPVADPDDDLDKLIALSVNQDHPVLIKSDGNVVGVVSKDAILHGVQGEA</sequence>
<dbReference type="GO" id="GO:0015418">
    <property type="term" value="F:ABC-type quaternary ammonium compound transporting activity"/>
    <property type="evidence" value="ECO:0007669"/>
    <property type="project" value="UniProtKB-EC"/>
</dbReference>
<dbReference type="OrthoDB" id="9802264at2"/>
<evidence type="ECO:0000256" key="7">
    <source>
        <dbReference type="RuleBase" id="RU369116"/>
    </source>
</evidence>
<dbReference type="KEGG" id="tom:BWR18_13280"/>
<dbReference type="GO" id="GO:0005524">
    <property type="term" value="F:ATP binding"/>
    <property type="evidence" value="ECO:0007669"/>
    <property type="project" value="UniProtKB-UniRule"/>
</dbReference>
<keyword evidence="7" id="KW-0997">Cell inner membrane</keyword>